<evidence type="ECO:0000313" key="1">
    <source>
        <dbReference type="EMBL" id="MET3791159.1"/>
    </source>
</evidence>
<dbReference type="EMBL" id="JBEPML010000003">
    <property type="protein sequence ID" value="MET3791159.1"/>
    <property type="molecule type" value="Genomic_DNA"/>
</dbReference>
<sequence length="75" mass="7769">MAIAPDKDELPEAINPGATHGEAIGSFAGKPLYHASLDADERLALLAGNGFTVLRHGKNAPACCGATVWLAKREA</sequence>
<accession>A0ABV2MXC3</accession>
<protein>
    <submittedName>
        <fullName evidence="1">Uncharacterized protein</fullName>
    </submittedName>
</protein>
<comment type="caution">
    <text evidence="1">The sequence shown here is derived from an EMBL/GenBank/DDBJ whole genome shotgun (WGS) entry which is preliminary data.</text>
</comment>
<proteinExistence type="predicted"/>
<evidence type="ECO:0000313" key="2">
    <source>
        <dbReference type="Proteomes" id="UP001549076"/>
    </source>
</evidence>
<organism evidence="1 2">
    <name type="scientific">Aquamicrobium terrae</name>
    <dbReference type="NCBI Taxonomy" id="1324945"/>
    <lineage>
        <taxon>Bacteria</taxon>
        <taxon>Pseudomonadati</taxon>
        <taxon>Pseudomonadota</taxon>
        <taxon>Alphaproteobacteria</taxon>
        <taxon>Hyphomicrobiales</taxon>
        <taxon>Phyllobacteriaceae</taxon>
        <taxon>Aquamicrobium</taxon>
    </lineage>
</organism>
<gene>
    <name evidence="1" type="ORF">ABID37_001362</name>
</gene>
<dbReference type="RefSeq" id="WP_354193448.1">
    <property type="nucleotide sequence ID" value="NZ_JBEPML010000003.1"/>
</dbReference>
<keyword evidence="2" id="KW-1185">Reference proteome</keyword>
<reference evidence="1 2" key="1">
    <citation type="submission" date="2024-06" db="EMBL/GenBank/DDBJ databases">
        <title>Genomic Encyclopedia of Type Strains, Phase IV (KMG-IV): sequencing the most valuable type-strain genomes for metagenomic binning, comparative biology and taxonomic classification.</title>
        <authorList>
            <person name="Goeker M."/>
        </authorList>
    </citation>
    <scope>NUCLEOTIDE SEQUENCE [LARGE SCALE GENOMIC DNA]</scope>
    <source>
        <strain evidence="1 2">DSM 27865</strain>
    </source>
</reference>
<name>A0ABV2MXC3_9HYPH</name>
<dbReference type="Proteomes" id="UP001549076">
    <property type="component" value="Unassembled WGS sequence"/>
</dbReference>